<dbReference type="PANTHER" id="PTHR11439">
    <property type="entry name" value="GAG-POL-RELATED RETROTRANSPOSON"/>
    <property type="match status" value="1"/>
</dbReference>
<proteinExistence type="predicted"/>
<organism evidence="3">
    <name type="scientific">Sesamum angustifolium</name>
    <dbReference type="NCBI Taxonomy" id="2727405"/>
    <lineage>
        <taxon>Eukaryota</taxon>
        <taxon>Viridiplantae</taxon>
        <taxon>Streptophyta</taxon>
        <taxon>Embryophyta</taxon>
        <taxon>Tracheophyta</taxon>
        <taxon>Spermatophyta</taxon>
        <taxon>Magnoliopsida</taxon>
        <taxon>eudicotyledons</taxon>
        <taxon>Gunneridae</taxon>
        <taxon>Pentapetalae</taxon>
        <taxon>asterids</taxon>
        <taxon>lamiids</taxon>
        <taxon>Lamiales</taxon>
        <taxon>Pedaliaceae</taxon>
        <taxon>Sesamum</taxon>
    </lineage>
</organism>
<evidence type="ECO:0000256" key="1">
    <source>
        <dbReference type="SAM" id="MobiDB-lite"/>
    </source>
</evidence>
<gene>
    <name evidence="3" type="ORF">Sangu_1036400</name>
</gene>
<dbReference type="SUPFAM" id="SSF56672">
    <property type="entry name" value="DNA/RNA polymerases"/>
    <property type="match status" value="1"/>
</dbReference>
<comment type="caution">
    <text evidence="3">The sequence shown here is derived from an EMBL/GenBank/DDBJ whole genome shotgun (WGS) entry which is preliminary data.</text>
</comment>
<feature type="compositionally biased region" description="Basic and acidic residues" evidence="1">
    <location>
        <begin position="356"/>
        <end position="365"/>
    </location>
</feature>
<protein>
    <submittedName>
        <fullName evidence="3">Retrovirus-related Pol polyprotein from transposon RE2</fullName>
    </submittedName>
</protein>
<reference evidence="3" key="2">
    <citation type="journal article" date="2024" name="Plant">
        <title>Genomic evolution and insights into agronomic trait innovations of Sesamum species.</title>
        <authorList>
            <person name="Miao H."/>
            <person name="Wang L."/>
            <person name="Qu L."/>
            <person name="Liu H."/>
            <person name="Sun Y."/>
            <person name="Le M."/>
            <person name="Wang Q."/>
            <person name="Wei S."/>
            <person name="Zheng Y."/>
            <person name="Lin W."/>
            <person name="Duan Y."/>
            <person name="Cao H."/>
            <person name="Xiong S."/>
            <person name="Wang X."/>
            <person name="Wei L."/>
            <person name="Li C."/>
            <person name="Ma Q."/>
            <person name="Ju M."/>
            <person name="Zhao R."/>
            <person name="Li G."/>
            <person name="Mu C."/>
            <person name="Tian Q."/>
            <person name="Mei H."/>
            <person name="Zhang T."/>
            <person name="Gao T."/>
            <person name="Zhang H."/>
        </authorList>
    </citation>
    <scope>NUCLEOTIDE SEQUENCE</scope>
    <source>
        <strain evidence="3">G01</strain>
    </source>
</reference>
<name>A0AAW2P0B5_9LAMI</name>
<dbReference type="AlphaFoldDB" id="A0AAW2P0B5"/>
<reference evidence="3" key="1">
    <citation type="submission" date="2020-06" db="EMBL/GenBank/DDBJ databases">
        <authorList>
            <person name="Li T."/>
            <person name="Hu X."/>
            <person name="Zhang T."/>
            <person name="Song X."/>
            <person name="Zhang H."/>
            <person name="Dai N."/>
            <person name="Sheng W."/>
            <person name="Hou X."/>
            <person name="Wei L."/>
        </authorList>
    </citation>
    <scope>NUCLEOTIDE SEQUENCE</scope>
    <source>
        <strain evidence="3">G01</strain>
        <tissue evidence="3">Leaf</tissue>
    </source>
</reference>
<sequence length="392" mass="44208">MITVFSPCSWIRADSGQLFLSVYVDDILITGPSLCAIQEVKDYLHDLFTIKDLGDARYFLGLEIACNPSVTYVAQTKYVIDIVKNTKLLHSKSVSTPFPQGLKLSADSGAKLEHPNAYRRLVGRLLYLSFTRPDISHCVQQLSQFLNHPCKDHWVSALHVVKYLKGCPSKEIFLPFDNDFVLTAYCDADWASCTDSRRSLTRFCIFLGSALVSWKTKKQTTVSRSTAEAEYRSMATTVCELRWVSYLLKDFGIPVALSVKLYCDNQVVLHIIANPVFHERTKYIELDCRVVRDAYKSGFVAPSHIKGVDQLADIFTKVLPLKSFYTLMSKLGLQLMEHKADCCQFGYENGDYVIHTKGEDTSTGKEEEEEEEGKDTSSDEEEDDKTDGGSDD</sequence>
<feature type="region of interest" description="Disordered" evidence="1">
    <location>
        <begin position="356"/>
        <end position="392"/>
    </location>
</feature>
<feature type="domain" description="Reverse transcriptase Ty1/copia-type" evidence="2">
    <location>
        <begin position="14"/>
        <end position="98"/>
    </location>
</feature>
<accession>A0AAW2P0B5</accession>
<dbReference type="CDD" id="cd09272">
    <property type="entry name" value="RNase_HI_RT_Ty1"/>
    <property type="match status" value="1"/>
</dbReference>
<dbReference type="EMBL" id="JACGWK010000006">
    <property type="protein sequence ID" value="KAL0348086.1"/>
    <property type="molecule type" value="Genomic_DNA"/>
</dbReference>
<evidence type="ECO:0000313" key="3">
    <source>
        <dbReference type="EMBL" id="KAL0348086.1"/>
    </source>
</evidence>
<evidence type="ECO:0000259" key="2">
    <source>
        <dbReference type="Pfam" id="PF07727"/>
    </source>
</evidence>
<feature type="compositionally biased region" description="Acidic residues" evidence="1">
    <location>
        <begin position="366"/>
        <end position="392"/>
    </location>
</feature>
<dbReference type="InterPro" id="IPR043502">
    <property type="entry name" value="DNA/RNA_pol_sf"/>
</dbReference>
<dbReference type="PANTHER" id="PTHR11439:SF511">
    <property type="match status" value="1"/>
</dbReference>
<dbReference type="InterPro" id="IPR013103">
    <property type="entry name" value="RVT_2"/>
</dbReference>
<dbReference type="Pfam" id="PF07727">
    <property type="entry name" value="RVT_2"/>
    <property type="match status" value="1"/>
</dbReference>